<dbReference type="SUPFAM" id="SSF88946">
    <property type="entry name" value="Sigma2 domain of RNA polymerase sigma factors"/>
    <property type="match status" value="1"/>
</dbReference>
<dbReference type="InterPro" id="IPR013325">
    <property type="entry name" value="RNA_pol_sigma_r2"/>
</dbReference>
<feature type="domain" description="RNA polymerase sigma factor 70 region 4 type 2" evidence="6">
    <location>
        <begin position="146"/>
        <end position="187"/>
    </location>
</feature>
<evidence type="ECO:0000313" key="8">
    <source>
        <dbReference type="Proteomes" id="UP000244450"/>
    </source>
</evidence>
<sequence length="214" mass="24770">MRKDFLLNLPGWVSSHALPALSSEYQHTDQELLNQIALGSEDAFAKLFQRYWRKLYMTASRKLADAEQASEVIHDVFLEIWRRRETLYIDNVPAYLGKSLHNRILNELARKKDTFLFNVLEHAGASLYAADQGVLEKDLIALISTWIEALPEKRRKIFVRYYFQHLTTSEIASQLDISEKTVRNQLSISVQFLRVRFGHLLPVLLLLEVLNGKG</sequence>
<dbReference type="PANTHER" id="PTHR43133">
    <property type="entry name" value="RNA POLYMERASE ECF-TYPE SIGMA FACTO"/>
    <property type="match status" value="1"/>
</dbReference>
<dbReference type="Gene3D" id="1.10.10.10">
    <property type="entry name" value="Winged helix-like DNA-binding domain superfamily/Winged helix DNA-binding domain"/>
    <property type="match status" value="1"/>
</dbReference>
<evidence type="ECO:0000256" key="4">
    <source>
        <dbReference type="ARBA" id="ARBA00023163"/>
    </source>
</evidence>
<reference evidence="7 8" key="1">
    <citation type="submission" date="2018-04" db="EMBL/GenBank/DDBJ databases">
        <title>Chitinophaga fuyangensis sp. nov., isolated from soil in a chemical factory.</title>
        <authorList>
            <person name="Chen K."/>
        </authorList>
    </citation>
    <scope>NUCLEOTIDE SEQUENCE [LARGE SCALE GENOMIC DNA]</scope>
    <source>
        <strain evidence="7 8">LY-1</strain>
    </source>
</reference>
<accession>A0A2T7BHL8</accession>
<dbReference type="GO" id="GO:0003677">
    <property type="term" value="F:DNA binding"/>
    <property type="evidence" value="ECO:0007669"/>
    <property type="project" value="InterPro"/>
</dbReference>
<organism evidence="7 8">
    <name type="scientific">Chitinophaga parva</name>
    <dbReference type="NCBI Taxonomy" id="2169414"/>
    <lineage>
        <taxon>Bacteria</taxon>
        <taxon>Pseudomonadati</taxon>
        <taxon>Bacteroidota</taxon>
        <taxon>Chitinophagia</taxon>
        <taxon>Chitinophagales</taxon>
        <taxon>Chitinophagaceae</taxon>
        <taxon>Chitinophaga</taxon>
    </lineage>
</organism>
<name>A0A2T7BHL8_9BACT</name>
<feature type="domain" description="RNA polymerase sigma-70 region 2" evidence="5">
    <location>
        <begin position="47"/>
        <end position="112"/>
    </location>
</feature>
<dbReference type="Pfam" id="PF04542">
    <property type="entry name" value="Sigma70_r2"/>
    <property type="match status" value="1"/>
</dbReference>
<dbReference type="GO" id="GO:0016987">
    <property type="term" value="F:sigma factor activity"/>
    <property type="evidence" value="ECO:0007669"/>
    <property type="project" value="UniProtKB-KW"/>
</dbReference>
<dbReference type="InterPro" id="IPR014284">
    <property type="entry name" value="RNA_pol_sigma-70_dom"/>
</dbReference>
<comment type="similarity">
    <text evidence="1">Belongs to the sigma-70 factor family. ECF subfamily.</text>
</comment>
<dbReference type="OrthoDB" id="679904at2"/>
<dbReference type="InterPro" id="IPR039425">
    <property type="entry name" value="RNA_pol_sigma-70-like"/>
</dbReference>
<evidence type="ECO:0000259" key="6">
    <source>
        <dbReference type="Pfam" id="PF08281"/>
    </source>
</evidence>
<evidence type="ECO:0008006" key="9">
    <source>
        <dbReference type="Google" id="ProtNLM"/>
    </source>
</evidence>
<proteinExistence type="inferred from homology"/>
<comment type="caution">
    <text evidence="7">The sequence shown here is derived from an EMBL/GenBank/DDBJ whole genome shotgun (WGS) entry which is preliminary data.</text>
</comment>
<dbReference type="GO" id="GO:0006352">
    <property type="term" value="P:DNA-templated transcription initiation"/>
    <property type="evidence" value="ECO:0007669"/>
    <property type="project" value="InterPro"/>
</dbReference>
<keyword evidence="3" id="KW-0731">Sigma factor</keyword>
<dbReference type="AlphaFoldDB" id="A0A2T7BHL8"/>
<protein>
    <recommendedName>
        <fullName evidence="9">RNA polymerase subunit sigma-24</fullName>
    </recommendedName>
</protein>
<dbReference type="InterPro" id="IPR013324">
    <property type="entry name" value="RNA_pol_sigma_r3/r4-like"/>
</dbReference>
<dbReference type="PANTHER" id="PTHR43133:SF46">
    <property type="entry name" value="RNA POLYMERASE SIGMA-70 FACTOR ECF SUBFAMILY"/>
    <property type="match status" value="1"/>
</dbReference>
<dbReference type="Gene3D" id="1.10.1740.10">
    <property type="match status" value="1"/>
</dbReference>
<dbReference type="EMBL" id="QCYK01000002">
    <property type="protein sequence ID" value="PUZ25781.1"/>
    <property type="molecule type" value="Genomic_DNA"/>
</dbReference>
<dbReference type="SUPFAM" id="SSF88659">
    <property type="entry name" value="Sigma3 and sigma4 domains of RNA polymerase sigma factors"/>
    <property type="match status" value="1"/>
</dbReference>
<dbReference type="NCBIfam" id="TIGR02937">
    <property type="entry name" value="sigma70-ECF"/>
    <property type="match status" value="1"/>
</dbReference>
<keyword evidence="2" id="KW-0805">Transcription regulation</keyword>
<evidence type="ECO:0000259" key="5">
    <source>
        <dbReference type="Pfam" id="PF04542"/>
    </source>
</evidence>
<keyword evidence="4" id="KW-0804">Transcription</keyword>
<dbReference type="InterPro" id="IPR036388">
    <property type="entry name" value="WH-like_DNA-bd_sf"/>
</dbReference>
<keyword evidence="8" id="KW-1185">Reference proteome</keyword>
<gene>
    <name evidence="7" type="ORF">DCC81_16095</name>
</gene>
<evidence type="ECO:0000256" key="2">
    <source>
        <dbReference type="ARBA" id="ARBA00023015"/>
    </source>
</evidence>
<dbReference type="Proteomes" id="UP000244450">
    <property type="component" value="Unassembled WGS sequence"/>
</dbReference>
<dbReference type="Pfam" id="PF08281">
    <property type="entry name" value="Sigma70_r4_2"/>
    <property type="match status" value="1"/>
</dbReference>
<dbReference type="InterPro" id="IPR013249">
    <property type="entry name" value="RNA_pol_sigma70_r4_t2"/>
</dbReference>
<dbReference type="InterPro" id="IPR007627">
    <property type="entry name" value="RNA_pol_sigma70_r2"/>
</dbReference>
<evidence type="ECO:0000256" key="1">
    <source>
        <dbReference type="ARBA" id="ARBA00010641"/>
    </source>
</evidence>
<evidence type="ECO:0000256" key="3">
    <source>
        <dbReference type="ARBA" id="ARBA00023082"/>
    </source>
</evidence>
<evidence type="ECO:0000313" key="7">
    <source>
        <dbReference type="EMBL" id="PUZ25781.1"/>
    </source>
</evidence>